<keyword evidence="4" id="KW-0804">Transcription</keyword>
<keyword evidence="2" id="KW-0805">Transcription regulation</keyword>
<dbReference type="EMBL" id="DYXM01000230">
    <property type="protein sequence ID" value="HJE91758.1"/>
    <property type="molecule type" value="Genomic_DNA"/>
</dbReference>
<name>A0A921JZC2_9ACTN</name>
<evidence type="ECO:0000259" key="6">
    <source>
        <dbReference type="PROSITE" id="PS50977"/>
    </source>
</evidence>
<dbReference type="PROSITE" id="PS50977">
    <property type="entry name" value="HTH_TETR_2"/>
    <property type="match status" value="1"/>
</dbReference>
<dbReference type="PANTHER" id="PTHR30055:SF234">
    <property type="entry name" value="HTH-TYPE TRANSCRIPTIONAL REGULATOR BETI"/>
    <property type="match status" value="1"/>
</dbReference>
<keyword evidence="3 5" id="KW-0238">DNA-binding</keyword>
<organism evidence="7 8">
    <name type="scientific">Dietzia timorensis</name>
    <dbReference type="NCBI Taxonomy" id="499555"/>
    <lineage>
        <taxon>Bacteria</taxon>
        <taxon>Bacillati</taxon>
        <taxon>Actinomycetota</taxon>
        <taxon>Actinomycetes</taxon>
        <taxon>Mycobacteriales</taxon>
        <taxon>Dietziaceae</taxon>
        <taxon>Dietzia</taxon>
    </lineage>
</organism>
<evidence type="ECO:0000256" key="3">
    <source>
        <dbReference type="ARBA" id="ARBA00023125"/>
    </source>
</evidence>
<comment type="caution">
    <text evidence="7">The sequence shown here is derived from an EMBL/GenBank/DDBJ whole genome shotgun (WGS) entry which is preliminary data.</text>
</comment>
<dbReference type="AlphaFoldDB" id="A0A921JZC2"/>
<dbReference type="SUPFAM" id="SSF46689">
    <property type="entry name" value="Homeodomain-like"/>
    <property type="match status" value="1"/>
</dbReference>
<dbReference type="Pfam" id="PF00440">
    <property type="entry name" value="TetR_N"/>
    <property type="match status" value="1"/>
</dbReference>
<dbReference type="RefSeq" id="WP_303914653.1">
    <property type="nucleotide sequence ID" value="NZ_DYXM01000230.1"/>
</dbReference>
<reference evidence="7" key="1">
    <citation type="journal article" date="2021" name="PeerJ">
        <title>Extensive microbial diversity within the chicken gut microbiome revealed by metagenomics and culture.</title>
        <authorList>
            <person name="Gilroy R."/>
            <person name="Ravi A."/>
            <person name="Getino M."/>
            <person name="Pursley I."/>
            <person name="Horton D.L."/>
            <person name="Alikhan N.F."/>
            <person name="Baker D."/>
            <person name="Gharbi K."/>
            <person name="Hall N."/>
            <person name="Watson M."/>
            <person name="Adriaenssens E.M."/>
            <person name="Foster-Nyarko E."/>
            <person name="Jarju S."/>
            <person name="Secka A."/>
            <person name="Antonio M."/>
            <person name="Oren A."/>
            <person name="Chaudhuri R.R."/>
            <person name="La Ragione R."/>
            <person name="Hildebrand F."/>
            <person name="Pallen M.J."/>
        </authorList>
    </citation>
    <scope>NUCLEOTIDE SEQUENCE</scope>
    <source>
        <strain evidence="7">ChiGjej1B1-18357</strain>
    </source>
</reference>
<reference evidence="7" key="2">
    <citation type="submission" date="2021-09" db="EMBL/GenBank/DDBJ databases">
        <authorList>
            <person name="Gilroy R."/>
        </authorList>
    </citation>
    <scope>NUCLEOTIDE SEQUENCE</scope>
    <source>
        <strain evidence="7">ChiGjej1B1-18357</strain>
    </source>
</reference>
<dbReference type="Proteomes" id="UP000776650">
    <property type="component" value="Unassembled WGS sequence"/>
</dbReference>
<sequence>MPARVDPEERRKHVVDAAFRCVVAEGFEGASLRKVAAEAGLNIGSVRHFFHGHGDLLVAAATEAADRMDSRLGAISTEGLRHANDAETIKNLRSLLEQVLPMDAARTDEAIVVVEFVLASRLHPNLAALSRKMHDSLHAVVADAYTAAAVPGPNRAARQTTALIGGLTMDAITPHGSIGAADIADTLQSHLALLVGRRAMP</sequence>
<dbReference type="InterPro" id="IPR001647">
    <property type="entry name" value="HTH_TetR"/>
</dbReference>
<keyword evidence="1" id="KW-0678">Repressor</keyword>
<dbReference type="InterPro" id="IPR036271">
    <property type="entry name" value="Tet_transcr_reg_TetR-rel_C_sf"/>
</dbReference>
<evidence type="ECO:0000256" key="1">
    <source>
        <dbReference type="ARBA" id="ARBA00022491"/>
    </source>
</evidence>
<dbReference type="GO" id="GO:0003700">
    <property type="term" value="F:DNA-binding transcription factor activity"/>
    <property type="evidence" value="ECO:0007669"/>
    <property type="project" value="TreeGrafter"/>
</dbReference>
<dbReference type="Gene3D" id="1.10.357.10">
    <property type="entry name" value="Tetracycline Repressor, domain 2"/>
    <property type="match status" value="1"/>
</dbReference>
<dbReference type="InterPro" id="IPR050109">
    <property type="entry name" value="HTH-type_TetR-like_transc_reg"/>
</dbReference>
<proteinExistence type="predicted"/>
<evidence type="ECO:0000256" key="2">
    <source>
        <dbReference type="ARBA" id="ARBA00023015"/>
    </source>
</evidence>
<dbReference type="SUPFAM" id="SSF48498">
    <property type="entry name" value="Tetracyclin repressor-like, C-terminal domain"/>
    <property type="match status" value="1"/>
</dbReference>
<dbReference type="InterPro" id="IPR039538">
    <property type="entry name" value="BetI_C"/>
</dbReference>
<evidence type="ECO:0000256" key="5">
    <source>
        <dbReference type="PROSITE-ProRule" id="PRU00335"/>
    </source>
</evidence>
<dbReference type="GO" id="GO:0000976">
    <property type="term" value="F:transcription cis-regulatory region binding"/>
    <property type="evidence" value="ECO:0007669"/>
    <property type="project" value="TreeGrafter"/>
</dbReference>
<feature type="DNA-binding region" description="H-T-H motif" evidence="5">
    <location>
        <begin position="31"/>
        <end position="50"/>
    </location>
</feature>
<feature type="domain" description="HTH tetR-type" evidence="6">
    <location>
        <begin position="8"/>
        <end position="68"/>
    </location>
</feature>
<evidence type="ECO:0000313" key="8">
    <source>
        <dbReference type="Proteomes" id="UP000776650"/>
    </source>
</evidence>
<protein>
    <submittedName>
        <fullName evidence="7">TetR family transcriptional regulator C-terminal domain-containing protein</fullName>
    </submittedName>
</protein>
<evidence type="ECO:0000256" key="4">
    <source>
        <dbReference type="ARBA" id="ARBA00023163"/>
    </source>
</evidence>
<gene>
    <name evidence="7" type="ORF">K8V11_12205</name>
</gene>
<dbReference type="PANTHER" id="PTHR30055">
    <property type="entry name" value="HTH-TYPE TRANSCRIPTIONAL REGULATOR RUTR"/>
    <property type="match status" value="1"/>
</dbReference>
<evidence type="ECO:0000313" key="7">
    <source>
        <dbReference type="EMBL" id="HJE91758.1"/>
    </source>
</evidence>
<accession>A0A921JZC2</accession>
<dbReference type="Pfam" id="PF13977">
    <property type="entry name" value="TetR_C_6"/>
    <property type="match status" value="1"/>
</dbReference>
<dbReference type="InterPro" id="IPR009057">
    <property type="entry name" value="Homeodomain-like_sf"/>
</dbReference>